<organism evidence="2">
    <name type="scientific">Human betaherpesvirus 6</name>
    <dbReference type="NCBI Taxonomy" id="10368"/>
    <lineage>
        <taxon>Viruses</taxon>
        <taxon>Duplodnaviria</taxon>
        <taxon>Heunggongvirae</taxon>
        <taxon>Peploviricota</taxon>
        <taxon>Herviviricetes</taxon>
        <taxon>Herpesvirales</taxon>
        <taxon>Orthoherpesviridae</taxon>
        <taxon>Betaherpesvirinae</taxon>
        <taxon>Roseolovirus</taxon>
    </lineage>
</organism>
<reference evidence="2" key="1">
    <citation type="journal article" date="2018" name="BMC Genomics">
        <title>Comparative genomic, transcriptomic, and proteomic reannotation of human herpesvirus 6.</title>
        <authorList>
            <person name="Greninger A.L."/>
            <person name="Knudsen G.M."/>
            <person name="Roychoudhury P."/>
            <person name="Hanson D.J."/>
            <person name="Sedlak R.H."/>
            <person name="Xie H."/>
            <person name="Guan J."/>
            <person name="Nguyen T."/>
            <person name="Peddu V."/>
            <person name="Boeckh M."/>
            <person name="Huang M.L."/>
            <person name="Cook L."/>
            <person name="Depledge D.P."/>
            <person name="Zerr D.M."/>
            <person name="Koelle D.M."/>
            <person name="Gantt S."/>
            <person name="Yoshikawa T."/>
            <person name="Caserta M."/>
            <person name="Hill J.A."/>
            <person name="Jerome K.R."/>
        </authorList>
    </citation>
    <scope>NUCLEOTIDE SEQUENCE</scope>
    <source>
        <strain evidence="3">Japan-a1</strain>
        <strain evidence="2">Japan-a3</strain>
    </source>
</reference>
<feature type="compositionally biased region" description="Basic residues" evidence="1">
    <location>
        <begin position="1"/>
        <end position="15"/>
    </location>
</feature>
<name>A0A1W6D7M3_9BETA</name>
<evidence type="ECO:0000313" key="3">
    <source>
        <dbReference type="EMBL" id="QFV20550.1"/>
    </source>
</evidence>
<sequence>MQKNMKTKKTKKRGRKEGNTPETERRMEPARSRTSAIPSGLRRRSGPSTPLRPGPEVRHAPTSRTSSATTADSHRISPPYTPSSRGRRTHTRGARTRTRETSAAEINGVYARAVTRKPKRSETIDRLLLSVLPGHGPHASLRSHLRAGSAPRPPPDPPR</sequence>
<feature type="compositionally biased region" description="Basic and acidic residues" evidence="1">
    <location>
        <begin position="16"/>
        <end position="31"/>
    </location>
</feature>
<feature type="compositionally biased region" description="Low complexity" evidence="1">
    <location>
        <begin position="60"/>
        <end position="71"/>
    </location>
</feature>
<feature type="region of interest" description="Disordered" evidence="1">
    <location>
        <begin position="132"/>
        <end position="159"/>
    </location>
</feature>
<evidence type="ECO:0000313" key="2">
    <source>
        <dbReference type="EMBL" id="ARJ98902.1"/>
    </source>
</evidence>
<dbReference type="EMBL" id="KY274488">
    <property type="protein sequence ID" value="ARJ98902.1"/>
    <property type="molecule type" value="Genomic_DNA"/>
</dbReference>
<proteinExistence type="predicted"/>
<accession>A0A1W6D7M3</accession>
<feature type="region of interest" description="Disordered" evidence="1">
    <location>
        <begin position="1"/>
        <end position="104"/>
    </location>
</feature>
<evidence type="ECO:0000256" key="1">
    <source>
        <dbReference type="SAM" id="MobiDB-lite"/>
    </source>
</evidence>
<dbReference type="EMBL" id="KY239023">
    <property type="protein sequence ID" value="QFV20561.1"/>
    <property type="molecule type" value="Genomic_DNA"/>
</dbReference>
<dbReference type="EMBL" id="KY274488">
    <property type="protein sequence ID" value="QFV20628.1"/>
    <property type="molecule type" value="Genomic_DNA"/>
</dbReference>
<dbReference type="EMBL" id="KY239023">
    <property type="protein sequence ID" value="QFV20550.1"/>
    <property type="molecule type" value="Genomic_DNA"/>
</dbReference>
<protein>
    <submittedName>
        <fullName evidence="2">B1</fullName>
    </submittedName>
</protein>
<feature type="compositionally biased region" description="Basic residues" evidence="1">
    <location>
        <begin position="85"/>
        <end position="96"/>
    </location>
</feature>